<gene>
    <name evidence="2" type="ORF">GCM10007350_33890</name>
</gene>
<keyword evidence="1" id="KW-0812">Transmembrane</keyword>
<name>A0ABQ3H3F3_9NEIS</name>
<feature type="transmembrane region" description="Helical" evidence="1">
    <location>
        <begin position="7"/>
        <end position="25"/>
    </location>
</feature>
<organism evidence="2 3">
    <name type="scientific">Jeongeupia chitinilytica</name>
    <dbReference type="NCBI Taxonomy" id="1041641"/>
    <lineage>
        <taxon>Bacteria</taxon>
        <taxon>Pseudomonadati</taxon>
        <taxon>Pseudomonadota</taxon>
        <taxon>Betaproteobacteria</taxon>
        <taxon>Neisseriales</taxon>
        <taxon>Chitinibacteraceae</taxon>
        <taxon>Jeongeupia</taxon>
    </lineage>
</organism>
<feature type="transmembrane region" description="Helical" evidence="1">
    <location>
        <begin position="31"/>
        <end position="50"/>
    </location>
</feature>
<reference evidence="3" key="1">
    <citation type="journal article" date="2019" name="Int. J. Syst. Evol. Microbiol.">
        <title>The Global Catalogue of Microorganisms (GCM) 10K type strain sequencing project: providing services to taxonomists for standard genome sequencing and annotation.</title>
        <authorList>
            <consortium name="The Broad Institute Genomics Platform"/>
            <consortium name="The Broad Institute Genome Sequencing Center for Infectious Disease"/>
            <person name="Wu L."/>
            <person name="Ma J."/>
        </authorList>
    </citation>
    <scope>NUCLEOTIDE SEQUENCE [LARGE SCALE GENOMIC DNA]</scope>
    <source>
        <strain evidence="3">KCTC 23701</strain>
    </source>
</reference>
<keyword evidence="3" id="KW-1185">Reference proteome</keyword>
<protein>
    <submittedName>
        <fullName evidence="2">Uncharacterized protein</fullName>
    </submittedName>
</protein>
<dbReference type="RefSeq" id="WP_189462139.1">
    <property type="nucleotide sequence ID" value="NZ_BMYO01000010.1"/>
</dbReference>
<evidence type="ECO:0000256" key="1">
    <source>
        <dbReference type="SAM" id="Phobius"/>
    </source>
</evidence>
<evidence type="ECO:0000313" key="3">
    <source>
        <dbReference type="Proteomes" id="UP000604737"/>
    </source>
</evidence>
<keyword evidence="1" id="KW-1133">Transmembrane helix</keyword>
<feature type="transmembrane region" description="Helical" evidence="1">
    <location>
        <begin position="57"/>
        <end position="76"/>
    </location>
</feature>
<comment type="caution">
    <text evidence="2">The sequence shown here is derived from an EMBL/GenBank/DDBJ whole genome shotgun (WGS) entry which is preliminary data.</text>
</comment>
<feature type="transmembrane region" description="Helical" evidence="1">
    <location>
        <begin position="82"/>
        <end position="102"/>
    </location>
</feature>
<dbReference type="EMBL" id="BMYO01000010">
    <property type="protein sequence ID" value="GHD68483.1"/>
    <property type="molecule type" value="Genomic_DNA"/>
</dbReference>
<accession>A0ABQ3H3F3</accession>
<sequence>MLIINIVFALFWLAVFVAELLFGFFAAPGYVFAAVGFAAALSTILSIRSLPTSHPAALAGLASNAVLCAGVVLFSVRSLEGGNPVGSIVIALPGLIAMRNVLWHVCLLRQLKTATAALTRADSQVR</sequence>
<dbReference type="Proteomes" id="UP000604737">
    <property type="component" value="Unassembled WGS sequence"/>
</dbReference>
<evidence type="ECO:0000313" key="2">
    <source>
        <dbReference type="EMBL" id="GHD68483.1"/>
    </source>
</evidence>
<proteinExistence type="predicted"/>
<keyword evidence="1" id="KW-0472">Membrane</keyword>